<evidence type="ECO:0000256" key="1">
    <source>
        <dbReference type="SAM" id="SignalP"/>
    </source>
</evidence>
<dbReference type="EMBL" id="CP076128">
    <property type="protein sequence ID" value="QWG07763.1"/>
    <property type="molecule type" value="Genomic_DNA"/>
</dbReference>
<reference evidence="2 3" key="1">
    <citation type="submission" date="2021-05" db="EMBL/GenBank/DDBJ databases">
        <title>Comparative genomic studies on the polysaccharide-degrading batcterial strains of the Flammeovirga genus.</title>
        <authorList>
            <person name="Zewei F."/>
            <person name="Zheng Z."/>
            <person name="Yu L."/>
            <person name="Ruyue G."/>
            <person name="Yanhong M."/>
            <person name="Yuanyuan C."/>
            <person name="Jingyan G."/>
            <person name="Wenjun H."/>
        </authorList>
    </citation>
    <scope>NUCLEOTIDE SEQUENCE [LARGE SCALE GENOMIC DNA]</scope>
    <source>
        <strain evidence="2 3">YS10</strain>
    </source>
</reference>
<keyword evidence="1" id="KW-0732">Signal</keyword>
<accession>A0ABX8GWR3</accession>
<name>A0ABX8GWR3_9BACT</name>
<evidence type="ECO:0000313" key="2">
    <source>
        <dbReference type="EMBL" id="QWG07763.1"/>
    </source>
</evidence>
<sequence length="629" mass="74569">MKTKTLYFLLFICLPLYTFAQKDKLKAVNEKKPKKFIKQYNEFDKTKPREVRLSIHLDLITREISVLLTDYRYFDKYFSNKNDGLAIDIIKKNQFSCSRLNNAYPLNDDNFYGEIYKIIYKEEIQNTYTRNNIGYLKIPIGRLPRKYTIDDVEINFWLIKKNYLVDYHTTYYIDQNYLSLFKIPLKVDHPKNIKGYTSGTLSKNLKKTVYFKKDEVLFNQDELDSLHNALQLTNHNITNIHIKAYSSVEGNQEKNTSLQYLRAENIITNLASYMSKNVTVSIEQEENWSDFFKDIKGTDYSYFINLSRDEIRDKLKEKNILENLSPILDKHRKGEISVSLKLITEFKNTSSSQLVEMFGQSIQHNDLDRALFLQSIIQERVKYTSNKDDILEKLTVPKKPEYISILNNQIVYDFDENDNQLFNVRNSIKEMLTLLPNNFTLKFNQTVILIKLWFYTEEDLESEIITNLNYLKNNGANKIDLDKFQFNYLIVKTIKAQKELNYTEKNDCIKKIKKLFNSYNISEDELIRLSKFYINYSNKQYAIDLISSAAVNNSASEELLFYYLNLTIINPDYFKKDSYKEIIYKAISKNRLRFCNFFNSMNNDGITFQLLGHPYLKKIYCEECNQIEN</sequence>
<feature type="signal peptide" evidence="1">
    <location>
        <begin position="1"/>
        <end position="20"/>
    </location>
</feature>
<organism evidence="2 3">
    <name type="scientific">Flammeovirga kamogawensis</name>
    <dbReference type="NCBI Taxonomy" id="373891"/>
    <lineage>
        <taxon>Bacteria</taxon>
        <taxon>Pseudomonadati</taxon>
        <taxon>Bacteroidota</taxon>
        <taxon>Cytophagia</taxon>
        <taxon>Cytophagales</taxon>
        <taxon>Flammeovirgaceae</taxon>
        <taxon>Flammeovirga</taxon>
    </lineage>
</organism>
<proteinExistence type="predicted"/>
<keyword evidence="3" id="KW-1185">Reference proteome</keyword>
<evidence type="ECO:0008006" key="4">
    <source>
        <dbReference type="Google" id="ProtNLM"/>
    </source>
</evidence>
<dbReference type="RefSeq" id="WP_144075144.1">
    <property type="nucleotide sequence ID" value="NZ_CP076128.1"/>
</dbReference>
<protein>
    <recommendedName>
        <fullName evidence="4">DUF3857 domain-containing protein</fullName>
    </recommendedName>
</protein>
<dbReference type="Proteomes" id="UP000682802">
    <property type="component" value="Chromosome 1"/>
</dbReference>
<gene>
    <name evidence="2" type="ORF">KM029_02145</name>
</gene>
<evidence type="ECO:0000313" key="3">
    <source>
        <dbReference type="Proteomes" id="UP000682802"/>
    </source>
</evidence>
<feature type="chain" id="PRO_5045934264" description="DUF3857 domain-containing protein" evidence="1">
    <location>
        <begin position="21"/>
        <end position="629"/>
    </location>
</feature>